<dbReference type="AlphaFoldDB" id="A0A0X3TZ13"/>
<dbReference type="GO" id="GO:0043165">
    <property type="term" value="P:Gram-negative-bacterium-type cell outer membrane assembly"/>
    <property type="evidence" value="ECO:0007669"/>
    <property type="project" value="UniProtKB-UniRule"/>
</dbReference>
<dbReference type="InterPro" id="IPR020889">
    <property type="entry name" value="LipoPS_assembly_LptD"/>
</dbReference>
<accession>A0A0X3TZ13</accession>
<feature type="chain" id="PRO_5008998023" description="LPS-assembly protein LptD" evidence="1">
    <location>
        <begin position="24"/>
        <end position="718"/>
    </location>
</feature>
<dbReference type="EMBL" id="LQBQ01000012">
    <property type="protein sequence ID" value="KUJ80958.1"/>
    <property type="molecule type" value="Genomic_DNA"/>
</dbReference>
<evidence type="ECO:0000259" key="2">
    <source>
        <dbReference type="Pfam" id="PF04453"/>
    </source>
</evidence>
<dbReference type="HAMAP" id="MF_01411">
    <property type="entry name" value="LPS_assembly_LptD"/>
    <property type="match status" value="1"/>
</dbReference>
<dbReference type="Proteomes" id="UP000053791">
    <property type="component" value="Unassembled WGS sequence"/>
</dbReference>
<dbReference type="Gene3D" id="2.60.450.10">
    <property type="entry name" value="Lipopolysaccharide (LPS) transport protein A like domain"/>
    <property type="match status" value="1"/>
</dbReference>
<feature type="signal peptide" evidence="1">
    <location>
        <begin position="1"/>
        <end position="23"/>
    </location>
</feature>
<keyword evidence="1" id="KW-0472">Membrane</keyword>
<evidence type="ECO:0000313" key="4">
    <source>
        <dbReference type="Proteomes" id="UP000053791"/>
    </source>
</evidence>
<dbReference type="InterPro" id="IPR050218">
    <property type="entry name" value="LptD"/>
</dbReference>
<comment type="similarity">
    <text evidence="1">Belongs to the LptD family.</text>
</comment>
<dbReference type="GO" id="GO:0015920">
    <property type="term" value="P:lipopolysaccharide transport"/>
    <property type="evidence" value="ECO:0007669"/>
    <property type="project" value="InterPro"/>
</dbReference>
<gene>
    <name evidence="1" type="primary">lptD</name>
    <name evidence="3" type="ORF">AVO45_07485</name>
</gene>
<organism evidence="3 4">
    <name type="scientific">Ruegeria marisrubri</name>
    <dbReference type="NCBI Taxonomy" id="1685379"/>
    <lineage>
        <taxon>Bacteria</taxon>
        <taxon>Pseudomonadati</taxon>
        <taxon>Pseudomonadota</taxon>
        <taxon>Alphaproteobacteria</taxon>
        <taxon>Rhodobacterales</taxon>
        <taxon>Roseobacteraceae</taxon>
        <taxon>Ruegeria</taxon>
    </lineage>
</organism>
<keyword evidence="1" id="KW-0732">Signal</keyword>
<evidence type="ECO:0000313" key="3">
    <source>
        <dbReference type="EMBL" id="KUJ80958.1"/>
    </source>
</evidence>
<dbReference type="RefSeq" id="WP_068346753.1">
    <property type="nucleotide sequence ID" value="NZ_LQBQ01000012.1"/>
</dbReference>
<reference evidence="4" key="1">
    <citation type="submission" date="2015-12" db="EMBL/GenBank/DDBJ databases">
        <authorList>
            <person name="Zhang G."/>
            <person name="Stingl U."/>
        </authorList>
    </citation>
    <scope>NUCLEOTIDE SEQUENCE [LARGE SCALE GENOMIC DNA]</scope>
    <source>
        <strain evidence="4">ZGT118</strain>
    </source>
</reference>
<dbReference type="GO" id="GO:1990351">
    <property type="term" value="C:transporter complex"/>
    <property type="evidence" value="ECO:0007669"/>
    <property type="project" value="TreeGrafter"/>
</dbReference>
<name>A0A0X3TZ13_9RHOB</name>
<dbReference type="InterPro" id="IPR007543">
    <property type="entry name" value="LptD_C"/>
</dbReference>
<comment type="subunit">
    <text evidence="1">Component of the lipopolysaccharide transport and assembly complex.</text>
</comment>
<feature type="domain" description="LptD C-terminal" evidence="2">
    <location>
        <begin position="283"/>
        <end position="644"/>
    </location>
</feature>
<sequence length="718" mass="80398" precursor="true">MRRTLTAIISCMAVLALPHSAQAQSPRPDAAEAEQQDQPALLVADRVFLTGDKTLVAEGNVVVFQGDARLEARKITYDRTSGRLSIEGPIRLDQGGASTILADAAELDDSLHNGLLTGARMVFDQQVQIAGTQMRRVSGRYTRLYKATATSCHVCENGKPPLWQIRAQKVTHDQLERQIYFENAQFRILDVPVFYFPVIRLPDPTLDRATGFLVPSLRTTSQLGTGLQVPYFFKLGDHKDLTLTPYFSPKTRTLGYRYRQAFRNGRITIEGAQTRDDLQPGEDRGYLFASGWFNLKNDFRFTFDLKTTSDDAYLVDYGLPDLDRLRSEIALTRIKRDAAFKTSFIHYRSLRDSENDEEIPSRVFDLNYEKRFFPNLLGGEVRLGFVSHAHERTSDEDIVGRDVARATFDAEWLRSWTFATGLRAEWQMGASADTFDTSDDSTFPDRVTRATPRAAFTLRYPMLRREGSGATQYIEPIAQIGWTHVSDTDVLNDESNYQEFDQGNLLSLSRFPAEDRREDGTTAVVGLNWSRFAPNGLQAFATIGQVFRDTADPDFNLTSGLQGTSSDLLLAGQIKTNDGIALTARGILNGDLDFSKAELRGSWRTDRGSIAGSYVWLAEDPTVDRTDAFSEIWFGGRYAINRNWTTTASARYDLEASSAINAGVGLTYRNECVTVNMSVRRRYTTTSSIEPSTDFGFTVALTGYAIEGAAKKYRRTCS</sequence>
<dbReference type="OrthoDB" id="9760225at2"/>
<dbReference type="PANTHER" id="PTHR30189">
    <property type="entry name" value="LPS-ASSEMBLY PROTEIN"/>
    <property type="match status" value="1"/>
</dbReference>
<dbReference type="STRING" id="1685379.AVO45_07485"/>
<dbReference type="PANTHER" id="PTHR30189:SF1">
    <property type="entry name" value="LPS-ASSEMBLY PROTEIN LPTD"/>
    <property type="match status" value="1"/>
</dbReference>
<dbReference type="GO" id="GO:0009279">
    <property type="term" value="C:cell outer membrane"/>
    <property type="evidence" value="ECO:0007669"/>
    <property type="project" value="UniProtKB-SubCell"/>
</dbReference>
<comment type="function">
    <text evidence="1">Involved in the assembly of lipopolysaccharide (LPS) at the surface of the outer membrane.</text>
</comment>
<keyword evidence="4" id="KW-1185">Reference proteome</keyword>
<protein>
    <recommendedName>
        <fullName evidence="1">LPS-assembly protein LptD</fullName>
    </recommendedName>
</protein>
<keyword evidence="1" id="KW-0998">Cell outer membrane</keyword>
<dbReference type="Pfam" id="PF04453">
    <property type="entry name" value="LptD"/>
    <property type="match status" value="1"/>
</dbReference>
<comment type="caution">
    <text evidence="1">Lacks conserved residue(s) required for the propagation of feature annotation.</text>
</comment>
<comment type="subcellular location">
    <subcellularLocation>
        <location evidence="1">Cell outer membrane</location>
    </subcellularLocation>
</comment>
<comment type="caution">
    <text evidence="3">The sequence shown here is derived from an EMBL/GenBank/DDBJ whole genome shotgun (WGS) entry which is preliminary data.</text>
</comment>
<evidence type="ECO:0000256" key="1">
    <source>
        <dbReference type="HAMAP-Rule" id="MF_01411"/>
    </source>
</evidence>
<proteinExistence type="inferred from homology"/>